<dbReference type="SUPFAM" id="SSF117281">
    <property type="entry name" value="Kelch motif"/>
    <property type="match status" value="1"/>
</dbReference>
<evidence type="ECO:0000313" key="4">
    <source>
        <dbReference type="EMBL" id="EFA79663.1"/>
    </source>
</evidence>
<proteinExistence type="predicted"/>
<keyword evidence="1" id="KW-0863">Zinc-finger</keyword>
<feature type="region of interest" description="Disordered" evidence="2">
    <location>
        <begin position="166"/>
        <end position="186"/>
    </location>
</feature>
<dbReference type="Pfam" id="PF00643">
    <property type="entry name" value="zf-B_box"/>
    <property type="match status" value="1"/>
</dbReference>
<dbReference type="Proteomes" id="UP000001396">
    <property type="component" value="Unassembled WGS sequence"/>
</dbReference>
<dbReference type="InterPro" id="IPR015915">
    <property type="entry name" value="Kelch-typ_b-propeller"/>
</dbReference>
<dbReference type="GO" id="GO:0008270">
    <property type="term" value="F:zinc ion binding"/>
    <property type="evidence" value="ECO:0007669"/>
    <property type="project" value="UniProtKB-KW"/>
</dbReference>
<dbReference type="RefSeq" id="XP_020431784.1">
    <property type="nucleotide sequence ID" value="XM_020578357.1"/>
</dbReference>
<dbReference type="Gene3D" id="3.30.160.60">
    <property type="entry name" value="Classic Zinc Finger"/>
    <property type="match status" value="1"/>
</dbReference>
<feature type="domain" description="B box-type" evidence="3">
    <location>
        <begin position="2"/>
        <end position="41"/>
    </location>
</feature>
<dbReference type="Gene3D" id="2.120.10.80">
    <property type="entry name" value="Kelch-type beta propeller"/>
    <property type="match status" value="1"/>
</dbReference>
<dbReference type="EMBL" id="ADBJ01000033">
    <property type="protein sequence ID" value="EFA79663.1"/>
    <property type="molecule type" value="Genomic_DNA"/>
</dbReference>
<name>D3BG71_HETP5</name>
<evidence type="ECO:0000313" key="5">
    <source>
        <dbReference type="Proteomes" id="UP000001396"/>
    </source>
</evidence>
<dbReference type="AlphaFoldDB" id="D3BG71"/>
<keyword evidence="1" id="KW-0862">Zinc</keyword>
<keyword evidence="1" id="KW-0479">Metal-binding</keyword>
<comment type="caution">
    <text evidence="4">The sequence shown here is derived from an EMBL/GenBank/DDBJ whole genome shotgun (WGS) entry which is preliminary data.</text>
</comment>
<evidence type="ECO:0000256" key="1">
    <source>
        <dbReference type="PROSITE-ProRule" id="PRU00024"/>
    </source>
</evidence>
<dbReference type="PROSITE" id="PS50119">
    <property type="entry name" value="ZF_BBOX"/>
    <property type="match status" value="1"/>
</dbReference>
<feature type="compositionally biased region" description="Acidic residues" evidence="2">
    <location>
        <begin position="51"/>
        <end position="62"/>
    </location>
</feature>
<dbReference type="OMA" id="YYEENTE"/>
<feature type="region of interest" description="Disordered" evidence="2">
    <location>
        <begin position="40"/>
        <end position="62"/>
    </location>
</feature>
<reference evidence="4 5" key="1">
    <citation type="journal article" date="2011" name="Genome Res.">
        <title>Phylogeny-wide analysis of social amoeba genomes highlights ancient origins for complex intercellular communication.</title>
        <authorList>
            <person name="Heidel A.J."/>
            <person name="Lawal H.M."/>
            <person name="Felder M."/>
            <person name="Schilde C."/>
            <person name="Helps N.R."/>
            <person name="Tunggal B."/>
            <person name="Rivero F."/>
            <person name="John U."/>
            <person name="Schleicher M."/>
            <person name="Eichinger L."/>
            <person name="Platzer M."/>
            <person name="Noegel A.A."/>
            <person name="Schaap P."/>
            <person name="Gloeckner G."/>
        </authorList>
    </citation>
    <scope>NUCLEOTIDE SEQUENCE [LARGE SCALE GENOMIC DNA]</scope>
    <source>
        <strain evidence="5">ATCC 26659 / Pp 5 / PN500</strain>
    </source>
</reference>
<accession>D3BG71</accession>
<sequence>MNKNNKCLRHKRSQEFICYDCNVLMCSVCSPKHSRHSYDHIDNIKSNNNNNEEDSTTYTDDNEINNNNTNNINEIGFKDIQRSIQTTFDSLKLKVVEYEQLQQTEHEIESKFKELHEFLVVEEHRLKTPIIDNKQQLEQQIDKQIKIMKSLNTVNNHININNNNNNDNINSGDLPDSHSLSSSLSTTTLSADTTDRYQITTIIRSISQCSDHNEFISSNNNTLFYFDYDQLDNKVNNNDDHSLLNVLLEHNKSIKINNHHDNQQSKSQQYRLIVNNEQINQIKNQIQTSFKLSSNQDKQSYIFSTDMDNKISILNITDRNNIHFQQHDIDMKMYDSFTAYNSIVKVGDFIYIFGGGQNKKHNQFLKYSINTQEVVINEMKGIDACQYLSACYDGQDHIYLFDGYNKPKTDIYRYNINNSSFKRYSTIEINSNYHQFTFLFKGYIYTFTPELKKIFKFDFKRKEIVKLPITIPQNNSARAVCTDGNGNIYTQSDLGLHRINIETNQINLINITRIKFYNNHNMIYHQSDDGQNYIYSIEGDDRNFIFSFENNKWESILYDESDRTLCANILYQQ</sequence>
<evidence type="ECO:0000256" key="2">
    <source>
        <dbReference type="SAM" id="MobiDB-lite"/>
    </source>
</evidence>
<organism evidence="4 5">
    <name type="scientific">Heterostelium pallidum (strain ATCC 26659 / Pp 5 / PN500)</name>
    <name type="common">Cellular slime mold</name>
    <name type="synonym">Polysphondylium pallidum</name>
    <dbReference type="NCBI Taxonomy" id="670386"/>
    <lineage>
        <taxon>Eukaryota</taxon>
        <taxon>Amoebozoa</taxon>
        <taxon>Evosea</taxon>
        <taxon>Eumycetozoa</taxon>
        <taxon>Dictyostelia</taxon>
        <taxon>Acytosteliales</taxon>
        <taxon>Acytosteliaceae</taxon>
        <taxon>Heterostelium</taxon>
    </lineage>
</organism>
<dbReference type="SUPFAM" id="SSF57845">
    <property type="entry name" value="B-box zinc-binding domain"/>
    <property type="match status" value="1"/>
</dbReference>
<gene>
    <name evidence="4" type="ORF">PPL_07522</name>
</gene>
<dbReference type="GeneID" id="31363003"/>
<dbReference type="InParanoid" id="D3BG71"/>
<dbReference type="InterPro" id="IPR000315">
    <property type="entry name" value="Znf_B-box"/>
</dbReference>
<keyword evidence="5" id="KW-1185">Reference proteome</keyword>
<dbReference type="FunCoup" id="D3BG71">
    <property type="interactions" value="151"/>
</dbReference>
<evidence type="ECO:0000259" key="3">
    <source>
        <dbReference type="PROSITE" id="PS50119"/>
    </source>
</evidence>
<protein>
    <recommendedName>
        <fullName evidence="3">B box-type domain-containing protein</fullName>
    </recommendedName>
</protein>